<dbReference type="InterPro" id="IPR003165">
    <property type="entry name" value="Piwi"/>
</dbReference>
<dbReference type="InterPro" id="IPR014811">
    <property type="entry name" value="ArgoL1"/>
</dbReference>
<dbReference type="SMART" id="SM00950">
    <property type="entry name" value="Piwi"/>
    <property type="match status" value="1"/>
</dbReference>
<dbReference type="Gene3D" id="3.30.420.10">
    <property type="entry name" value="Ribonuclease H-like superfamily/Ribonuclease H"/>
    <property type="match status" value="1"/>
</dbReference>
<keyword evidence="4" id="KW-1185">Reference proteome</keyword>
<name>A0A9P4NER4_9PEZI</name>
<sequence>MSQRLVPRPNNQKWQKLEDNEEEPELDGLKTPDSEFSDKNLKNKTPHVITNYLPVKTWPSLLVEYSLSFGKILNNEDKPPSPVNERREKIRVLSGLREYLLSHGVNIQWSSDGTLLWSTARFDSQPGTHASQPHVEYNDVEFQTQNGSVKKISFVLLNHQADYNLTNPASTFPGYDLIREPKLITAMNAIVMEQISLAQKTSTTGHLHVEQVGANKFFYDKAWAHLSGGGRFDQNRKGDLITMRGYFISVRPSADNRLLLNVNTATSAFFQPMLVSQFLTNWGGNLPKASEILKGVRVRITYDRDQHENTSNANPNDEEYRTKYITEIIEGRLNRQKFSKRGQKQGPPEGSLVLDYYKELGLRPQSSNNCLVNCGTPLDRNGHPTPGTLFYPAEYLEITPYNIIKRTLNGNHSDAMKDVAILPLTFGPGLLKIPAAFLPPPDVLYSGTLRKTGTGAMGIRNARWSFKHGTEVCKFREPATIEDLFVIRLTYNSFAVNMDQIYSNFITACTKHGMISKCLPLGRLDQQRNLLNIPIQRDQTFEALYPHLLTSLRSKIQSSFSVANRAATHKPLALIILPSQDADLYGAVKKVFDCALGMPNICCQSEKLAKTNPTFSESYLFNLTAKANFKLGGQVHKLDDRSWAGVDTERLLIMGADVTHPSPGSPLGTPSIAALVGSVNNDLVTFEGSVRLQKSRSEIIGNMEEMARERILSWSARNRAFPIKIIFYRDGVSESQYDAVRRHEIQAIRDAYDKIVVDGQKPQLKGLLQITFLVVGKRHNTRFYPDGDDNTTSKDNSNVKPGLLVDSVVTRGNIKLPDGKVITAKDFYLQSHQALLGTARSAHYVVLENEVQKRVRGGVFVKLSDHDIQTITHSCCYTYSRCTSAVSYCTPAYYADRLCARAREYFKSCRNLVDKPGARRDEQDRQDYDDYVEQWKSDVPRRISTNPAWQPYTDAPNPWWGARWIGDAMFWL</sequence>
<feature type="compositionally biased region" description="Polar residues" evidence="1">
    <location>
        <begin position="1"/>
        <end position="14"/>
    </location>
</feature>
<dbReference type="Pfam" id="PF08699">
    <property type="entry name" value="ArgoL1"/>
    <property type="match status" value="1"/>
</dbReference>
<dbReference type="SMART" id="SM01163">
    <property type="entry name" value="DUF1785"/>
    <property type="match status" value="1"/>
</dbReference>
<protein>
    <submittedName>
        <fullName evidence="3">Piwi-domain-containing protein</fullName>
    </submittedName>
</protein>
<comment type="caution">
    <text evidence="3">The sequence shown here is derived from an EMBL/GenBank/DDBJ whole genome shotgun (WGS) entry which is preliminary data.</text>
</comment>
<dbReference type="Gene3D" id="2.170.260.10">
    <property type="entry name" value="paz domain"/>
    <property type="match status" value="1"/>
</dbReference>
<dbReference type="PROSITE" id="PS50822">
    <property type="entry name" value="PIWI"/>
    <property type="match status" value="1"/>
</dbReference>
<accession>A0A9P4NER4</accession>
<dbReference type="GO" id="GO:0003676">
    <property type="term" value="F:nucleic acid binding"/>
    <property type="evidence" value="ECO:0007669"/>
    <property type="project" value="InterPro"/>
</dbReference>
<gene>
    <name evidence="3" type="ORF">EJ08DRAFT_703245</name>
</gene>
<reference evidence="3" key="1">
    <citation type="journal article" date="2020" name="Stud. Mycol.">
        <title>101 Dothideomycetes genomes: a test case for predicting lifestyles and emergence of pathogens.</title>
        <authorList>
            <person name="Haridas S."/>
            <person name="Albert R."/>
            <person name="Binder M."/>
            <person name="Bloem J."/>
            <person name="Labutti K."/>
            <person name="Salamov A."/>
            <person name="Andreopoulos B."/>
            <person name="Baker S."/>
            <person name="Barry K."/>
            <person name="Bills G."/>
            <person name="Bluhm B."/>
            <person name="Cannon C."/>
            <person name="Castanera R."/>
            <person name="Culley D."/>
            <person name="Daum C."/>
            <person name="Ezra D."/>
            <person name="Gonzalez J."/>
            <person name="Henrissat B."/>
            <person name="Kuo A."/>
            <person name="Liang C."/>
            <person name="Lipzen A."/>
            <person name="Lutzoni F."/>
            <person name="Magnuson J."/>
            <person name="Mondo S."/>
            <person name="Nolan M."/>
            <person name="Ohm R."/>
            <person name="Pangilinan J."/>
            <person name="Park H.-J."/>
            <person name="Ramirez L."/>
            <person name="Alfaro M."/>
            <person name="Sun H."/>
            <person name="Tritt A."/>
            <person name="Yoshinaga Y."/>
            <person name="Zwiers L.-H."/>
            <person name="Turgeon B."/>
            <person name="Goodwin S."/>
            <person name="Spatafora J."/>
            <person name="Crous P."/>
            <person name="Grigoriev I."/>
        </authorList>
    </citation>
    <scope>NUCLEOTIDE SEQUENCE</scope>
    <source>
        <strain evidence="3">CBS 130266</strain>
    </source>
</reference>
<dbReference type="SUPFAM" id="SSF53098">
    <property type="entry name" value="Ribonuclease H-like"/>
    <property type="match status" value="1"/>
</dbReference>
<evidence type="ECO:0000313" key="3">
    <source>
        <dbReference type="EMBL" id="KAF2418045.1"/>
    </source>
</evidence>
<dbReference type="SUPFAM" id="SSF101690">
    <property type="entry name" value="PAZ domain"/>
    <property type="match status" value="1"/>
</dbReference>
<dbReference type="Pfam" id="PF02171">
    <property type="entry name" value="Piwi"/>
    <property type="match status" value="1"/>
</dbReference>
<evidence type="ECO:0000256" key="1">
    <source>
        <dbReference type="SAM" id="MobiDB-lite"/>
    </source>
</evidence>
<feature type="compositionally biased region" description="Basic and acidic residues" evidence="1">
    <location>
        <begin position="27"/>
        <end position="41"/>
    </location>
</feature>
<dbReference type="EMBL" id="MU007132">
    <property type="protein sequence ID" value="KAF2418045.1"/>
    <property type="molecule type" value="Genomic_DNA"/>
</dbReference>
<proteinExistence type="predicted"/>
<organism evidence="3 4">
    <name type="scientific">Tothia fuscella</name>
    <dbReference type="NCBI Taxonomy" id="1048955"/>
    <lineage>
        <taxon>Eukaryota</taxon>
        <taxon>Fungi</taxon>
        <taxon>Dikarya</taxon>
        <taxon>Ascomycota</taxon>
        <taxon>Pezizomycotina</taxon>
        <taxon>Dothideomycetes</taxon>
        <taxon>Pleosporomycetidae</taxon>
        <taxon>Venturiales</taxon>
        <taxon>Cylindrosympodiaceae</taxon>
        <taxon>Tothia</taxon>
    </lineage>
</organism>
<dbReference type="InterPro" id="IPR036085">
    <property type="entry name" value="PAZ_dom_sf"/>
</dbReference>
<dbReference type="InterPro" id="IPR036397">
    <property type="entry name" value="RNaseH_sf"/>
</dbReference>
<dbReference type="PANTHER" id="PTHR22891">
    <property type="entry name" value="EUKARYOTIC TRANSLATION INITIATION FACTOR 2C"/>
    <property type="match status" value="1"/>
</dbReference>
<evidence type="ECO:0000259" key="2">
    <source>
        <dbReference type="PROSITE" id="PS50822"/>
    </source>
</evidence>
<feature type="region of interest" description="Disordered" evidence="1">
    <location>
        <begin position="1"/>
        <end position="41"/>
    </location>
</feature>
<dbReference type="Gene3D" id="3.40.50.2300">
    <property type="match status" value="1"/>
</dbReference>
<dbReference type="OrthoDB" id="10252740at2759"/>
<dbReference type="Proteomes" id="UP000800235">
    <property type="component" value="Unassembled WGS sequence"/>
</dbReference>
<dbReference type="InterPro" id="IPR012337">
    <property type="entry name" value="RNaseH-like_sf"/>
</dbReference>
<feature type="domain" description="Piwi" evidence="2">
    <location>
        <begin position="572"/>
        <end position="907"/>
    </location>
</feature>
<dbReference type="AlphaFoldDB" id="A0A9P4NER4"/>
<evidence type="ECO:0000313" key="4">
    <source>
        <dbReference type="Proteomes" id="UP000800235"/>
    </source>
</evidence>